<evidence type="ECO:0000259" key="2">
    <source>
        <dbReference type="Pfam" id="PF02872"/>
    </source>
</evidence>
<sequence length="479" mass="54032">MATSVTASTEKNLTLVFAGNMPDIGSNTYGTYTGLAGLLEKMRTEHSPTIFTFAGGSLGPSPLSSLDRGSHIIDILNTLEPDLMTLTKREFSYFEDELTLRSYEAAFPMISSNLFDPITNGNLEGILTSLIVEKGNTKVGFISILDEEVVTEYLLKRVSIFEPRQIIQQQISFLKQQGAELMVLVYSKERDYYQTLISENKIDFALRIVSEMEEYQPNKVYSISSQEPFMLLRMSWQTNSKAKNLTIEAPKIYYSYPPSKSTTSLLVDEYNQRLERLLSQKIGVFGSEVQTSRSLIRTMEMPFGNFIADALRHYAKADIGLINGGAIRGDKIYTEGAFITRRDIATELPFRSHVTVLSLTGEQLKQALENSVSEVELAEGRFLQVSGVSFTYSIKKPVGERIQTIYINGRTLEPKRKYSVSTSDYLANGGDGYAVFLDTQHLERNNQKPPLITDVAIRMIQRQKTILPKIEFRIKRVIE</sequence>
<dbReference type="eggNOG" id="COG0737">
    <property type="taxonomic scope" value="Bacteria"/>
</dbReference>
<dbReference type="OrthoDB" id="9803927at2"/>
<accession>K7A7F0</accession>
<dbReference type="Proteomes" id="UP000011864">
    <property type="component" value="Chromosome"/>
</dbReference>
<dbReference type="PANTHER" id="PTHR11575:SF24">
    <property type="entry name" value="5'-NUCLEOTIDASE"/>
    <property type="match status" value="1"/>
</dbReference>
<dbReference type="InterPro" id="IPR029052">
    <property type="entry name" value="Metallo-depent_PP-like"/>
</dbReference>
<keyword evidence="1" id="KW-0378">Hydrolase</keyword>
<keyword evidence="4" id="KW-1185">Reference proteome</keyword>
<dbReference type="PRINTS" id="PR01607">
    <property type="entry name" value="APYRASEFAMLY"/>
</dbReference>
<reference evidence="3 4" key="1">
    <citation type="journal article" date="2013" name="Genome Announc.">
        <title>Complete Genome Sequence of Glaciecola psychrophila Strain 170T.</title>
        <authorList>
            <person name="Yin J."/>
            <person name="Chen J."/>
            <person name="Liu G."/>
            <person name="Yu Y."/>
            <person name="Song L."/>
            <person name="Wang X."/>
            <person name="Qu X."/>
        </authorList>
    </citation>
    <scope>NUCLEOTIDE SEQUENCE [LARGE SCALE GENOMIC DNA]</scope>
    <source>
        <strain evidence="3 4">170</strain>
    </source>
</reference>
<keyword evidence="1" id="KW-0547">Nucleotide-binding</keyword>
<name>K7A7F0_9ALTE</name>
<dbReference type="InterPro" id="IPR006179">
    <property type="entry name" value="5_nucleotidase/apyrase"/>
</dbReference>
<dbReference type="GO" id="GO:0000166">
    <property type="term" value="F:nucleotide binding"/>
    <property type="evidence" value="ECO:0007669"/>
    <property type="project" value="UniProtKB-KW"/>
</dbReference>
<dbReference type="Pfam" id="PF02872">
    <property type="entry name" value="5_nucleotid_C"/>
    <property type="match status" value="1"/>
</dbReference>
<protein>
    <recommendedName>
        <fullName evidence="2">5'-Nucleotidase C-terminal domain-containing protein</fullName>
    </recommendedName>
</protein>
<dbReference type="KEGG" id="gps:C427_0734"/>
<dbReference type="InterPro" id="IPR036907">
    <property type="entry name" value="5'-Nucleotdase_C_sf"/>
</dbReference>
<comment type="similarity">
    <text evidence="1">Belongs to the 5'-nucleotidase family.</text>
</comment>
<proteinExistence type="inferred from homology"/>
<dbReference type="SUPFAM" id="SSF55816">
    <property type="entry name" value="5'-nucleotidase (syn. UDP-sugar hydrolase), C-terminal domain"/>
    <property type="match status" value="1"/>
</dbReference>
<dbReference type="PANTHER" id="PTHR11575">
    <property type="entry name" value="5'-NUCLEOTIDASE-RELATED"/>
    <property type="match status" value="1"/>
</dbReference>
<dbReference type="Gene3D" id="3.60.21.10">
    <property type="match status" value="1"/>
</dbReference>
<dbReference type="GO" id="GO:0016787">
    <property type="term" value="F:hydrolase activity"/>
    <property type="evidence" value="ECO:0007669"/>
    <property type="project" value="UniProtKB-KW"/>
</dbReference>
<dbReference type="STRING" id="1129794.C427_0734"/>
<dbReference type="SUPFAM" id="SSF56300">
    <property type="entry name" value="Metallo-dependent phosphatases"/>
    <property type="match status" value="1"/>
</dbReference>
<gene>
    <name evidence="3" type="ORF">C427_0734</name>
</gene>
<dbReference type="RefSeq" id="WP_007636363.1">
    <property type="nucleotide sequence ID" value="NC_020514.1"/>
</dbReference>
<dbReference type="Gene3D" id="3.90.780.10">
    <property type="entry name" value="5'-Nucleotidase, C-terminal domain"/>
    <property type="match status" value="1"/>
</dbReference>
<dbReference type="GO" id="GO:0009166">
    <property type="term" value="P:nucleotide catabolic process"/>
    <property type="evidence" value="ECO:0007669"/>
    <property type="project" value="InterPro"/>
</dbReference>
<dbReference type="HOGENOM" id="CLU_005854_7_2_6"/>
<dbReference type="EMBL" id="CP003837">
    <property type="protein sequence ID" value="AGH42844.1"/>
    <property type="molecule type" value="Genomic_DNA"/>
</dbReference>
<evidence type="ECO:0000313" key="3">
    <source>
        <dbReference type="EMBL" id="AGH42844.1"/>
    </source>
</evidence>
<dbReference type="AlphaFoldDB" id="K7A7F0"/>
<dbReference type="InterPro" id="IPR008334">
    <property type="entry name" value="5'-Nucleotdase_C"/>
</dbReference>
<evidence type="ECO:0000256" key="1">
    <source>
        <dbReference type="RuleBase" id="RU362119"/>
    </source>
</evidence>
<feature type="domain" description="5'-Nucleotidase C-terminal" evidence="2">
    <location>
        <begin position="293"/>
        <end position="436"/>
    </location>
</feature>
<evidence type="ECO:0000313" key="4">
    <source>
        <dbReference type="Proteomes" id="UP000011864"/>
    </source>
</evidence>
<dbReference type="PATRIC" id="fig|1129794.4.peg.725"/>
<organism evidence="3 4">
    <name type="scientific">Paraglaciecola psychrophila 170</name>
    <dbReference type="NCBI Taxonomy" id="1129794"/>
    <lineage>
        <taxon>Bacteria</taxon>
        <taxon>Pseudomonadati</taxon>
        <taxon>Pseudomonadota</taxon>
        <taxon>Gammaproteobacteria</taxon>
        <taxon>Alteromonadales</taxon>
        <taxon>Alteromonadaceae</taxon>
        <taxon>Paraglaciecola</taxon>
    </lineage>
</organism>